<dbReference type="GO" id="GO:0005886">
    <property type="term" value="C:plasma membrane"/>
    <property type="evidence" value="ECO:0007669"/>
    <property type="project" value="UniProtKB-SubCell"/>
</dbReference>
<keyword evidence="4" id="KW-1003">Cell membrane</keyword>
<dbReference type="Proteomes" id="UP000589896">
    <property type="component" value="Unassembled WGS sequence"/>
</dbReference>
<evidence type="ECO:0000256" key="10">
    <source>
        <dbReference type="SAM" id="Phobius"/>
    </source>
</evidence>
<keyword evidence="12" id="KW-1185">Reference proteome</keyword>
<evidence type="ECO:0000256" key="3">
    <source>
        <dbReference type="ARBA" id="ARBA00022448"/>
    </source>
</evidence>
<dbReference type="RefSeq" id="WP_180546092.1">
    <property type="nucleotide sequence ID" value="NZ_JACCJZ010000020.1"/>
</dbReference>
<keyword evidence="9 10" id="KW-0472">Membrane</keyword>
<dbReference type="EMBL" id="JACCJZ010000020">
    <property type="protein sequence ID" value="NYZ63902.1"/>
    <property type="molecule type" value="Genomic_DNA"/>
</dbReference>
<dbReference type="SUPFAM" id="SSF103054">
    <property type="entry name" value="General secretion pathway protein M, EpsM"/>
    <property type="match status" value="1"/>
</dbReference>
<dbReference type="Pfam" id="PF04612">
    <property type="entry name" value="T2SSM"/>
    <property type="match status" value="1"/>
</dbReference>
<reference evidence="11 12" key="1">
    <citation type="submission" date="2020-07" db="EMBL/GenBank/DDBJ databases">
        <title>isolation of Luteimonas sp. SJ-16.</title>
        <authorList>
            <person name="Huang X.-X."/>
            <person name="Xu L."/>
            <person name="Sun J.-Q."/>
        </authorList>
    </citation>
    <scope>NUCLEOTIDE SEQUENCE [LARGE SCALE GENOMIC DNA]</scope>
    <source>
        <strain evidence="11 12">SJ-16</strain>
    </source>
</reference>
<evidence type="ECO:0000256" key="2">
    <source>
        <dbReference type="ARBA" id="ARBA00010637"/>
    </source>
</evidence>
<evidence type="ECO:0000256" key="9">
    <source>
        <dbReference type="ARBA" id="ARBA00023136"/>
    </source>
</evidence>
<comment type="similarity">
    <text evidence="2">Belongs to the GSP M family.</text>
</comment>
<dbReference type="InterPro" id="IPR023229">
    <property type="entry name" value="T2SS_M_periplasmic_sf"/>
</dbReference>
<keyword evidence="8 10" id="KW-1133">Transmembrane helix</keyword>
<organism evidence="11 12">
    <name type="scientific">Luteimonas deserti</name>
    <dbReference type="NCBI Taxonomy" id="2752306"/>
    <lineage>
        <taxon>Bacteria</taxon>
        <taxon>Pseudomonadati</taxon>
        <taxon>Pseudomonadota</taxon>
        <taxon>Gammaproteobacteria</taxon>
        <taxon>Lysobacterales</taxon>
        <taxon>Lysobacteraceae</taxon>
        <taxon>Luteimonas</taxon>
    </lineage>
</organism>
<keyword evidence="7" id="KW-0653">Protein transport</keyword>
<keyword evidence="3" id="KW-0813">Transport</keyword>
<evidence type="ECO:0000256" key="7">
    <source>
        <dbReference type="ARBA" id="ARBA00022927"/>
    </source>
</evidence>
<accession>A0A7Z0QU59</accession>
<comment type="subcellular location">
    <subcellularLocation>
        <location evidence="1">Cell inner membrane</location>
        <topology evidence="1">Single-pass membrane protein</topology>
    </subcellularLocation>
</comment>
<keyword evidence="5" id="KW-0997">Cell inner membrane</keyword>
<name>A0A7Z0QU59_9GAMM</name>
<evidence type="ECO:0000256" key="1">
    <source>
        <dbReference type="ARBA" id="ARBA00004377"/>
    </source>
</evidence>
<dbReference type="InterPro" id="IPR007690">
    <property type="entry name" value="T2SS_GspM"/>
</dbReference>
<dbReference type="AlphaFoldDB" id="A0A7Z0QU59"/>
<evidence type="ECO:0000256" key="5">
    <source>
        <dbReference type="ARBA" id="ARBA00022519"/>
    </source>
</evidence>
<proteinExistence type="inferred from homology"/>
<keyword evidence="6 10" id="KW-0812">Transmembrane</keyword>
<evidence type="ECO:0000256" key="6">
    <source>
        <dbReference type="ARBA" id="ARBA00022692"/>
    </source>
</evidence>
<sequence length="165" mass="18361">MTAAVLRLQSWWRQREPRERRMLGLMVLALAAFVLWYAVLVPLRQARASAQVRYERAALALVQTELQLAQLRTLDQRELAPPEDAAALKQTVMAAAQATGLAVSRERERDQDSGGFGIEVDAASPQQLFAWLDALRQAHGLAPSTLSVAKREGMLRVQAEFDPVE</sequence>
<evidence type="ECO:0000313" key="11">
    <source>
        <dbReference type="EMBL" id="NYZ63902.1"/>
    </source>
</evidence>
<dbReference type="GO" id="GO:0015628">
    <property type="term" value="P:protein secretion by the type II secretion system"/>
    <property type="evidence" value="ECO:0007669"/>
    <property type="project" value="InterPro"/>
</dbReference>
<protein>
    <submittedName>
        <fullName evidence="11">Type II secretion system protein M</fullName>
    </submittedName>
</protein>
<comment type="caution">
    <text evidence="11">The sequence shown here is derived from an EMBL/GenBank/DDBJ whole genome shotgun (WGS) entry which is preliminary data.</text>
</comment>
<evidence type="ECO:0000256" key="8">
    <source>
        <dbReference type="ARBA" id="ARBA00022989"/>
    </source>
</evidence>
<evidence type="ECO:0000313" key="12">
    <source>
        <dbReference type="Proteomes" id="UP000589896"/>
    </source>
</evidence>
<dbReference type="Gene3D" id="3.30.1360.100">
    <property type="entry name" value="General secretion pathway protein M, EpsM"/>
    <property type="match status" value="1"/>
</dbReference>
<feature type="transmembrane region" description="Helical" evidence="10">
    <location>
        <begin position="21"/>
        <end position="39"/>
    </location>
</feature>
<dbReference type="GO" id="GO:0015627">
    <property type="term" value="C:type II protein secretion system complex"/>
    <property type="evidence" value="ECO:0007669"/>
    <property type="project" value="InterPro"/>
</dbReference>
<gene>
    <name evidence="11" type="ORF">H0E82_14225</name>
</gene>
<evidence type="ECO:0000256" key="4">
    <source>
        <dbReference type="ARBA" id="ARBA00022475"/>
    </source>
</evidence>